<proteinExistence type="predicted"/>
<dbReference type="EMBL" id="JAHLFV010000034">
    <property type="protein sequence ID" value="MBU3849218.1"/>
    <property type="molecule type" value="Genomic_DNA"/>
</dbReference>
<protein>
    <submittedName>
        <fullName evidence="2">Uncharacterized protein</fullName>
    </submittedName>
</protein>
<keyword evidence="1" id="KW-0472">Membrane</keyword>
<evidence type="ECO:0000313" key="2">
    <source>
        <dbReference type="EMBL" id="MBU3849218.1"/>
    </source>
</evidence>
<reference evidence="2" key="1">
    <citation type="journal article" date="2021" name="PeerJ">
        <title>Extensive microbial diversity within the chicken gut microbiome revealed by metagenomics and culture.</title>
        <authorList>
            <person name="Gilroy R."/>
            <person name="Ravi A."/>
            <person name="Getino M."/>
            <person name="Pursley I."/>
            <person name="Horton D.L."/>
            <person name="Alikhan N.F."/>
            <person name="Baker D."/>
            <person name="Gharbi K."/>
            <person name="Hall N."/>
            <person name="Watson M."/>
            <person name="Adriaenssens E.M."/>
            <person name="Foster-Nyarko E."/>
            <person name="Jarju S."/>
            <person name="Secka A."/>
            <person name="Antonio M."/>
            <person name="Oren A."/>
            <person name="Chaudhuri R.R."/>
            <person name="La Ragione R."/>
            <person name="Hildebrand F."/>
            <person name="Pallen M.J."/>
        </authorList>
    </citation>
    <scope>NUCLEOTIDE SEQUENCE</scope>
    <source>
        <strain evidence="2">Gambia15-2214</strain>
    </source>
</reference>
<sequence>QMCIRDRYRSSEIWRDFLVMDLICGALLCALCLFCFMGIKVRWRGTGLYRGTGSKLAKVSY</sequence>
<gene>
    <name evidence="2" type="ORF">IAA16_01480</name>
</gene>
<dbReference type="AlphaFoldDB" id="A0A9E2L0D3"/>
<keyword evidence="1" id="KW-0812">Transmembrane</keyword>
<organism evidence="2 3">
    <name type="scientific">Candidatus Treponema excrementipullorum</name>
    <dbReference type="NCBI Taxonomy" id="2838768"/>
    <lineage>
        <taxon>Bacteria</taxon>
        <taxon>Pseudomonadati</taxon>
        <taxon>Spirochaetota</taxon>
        <taxon>Spirochaetia</taxon>
        <taxon>Spirochaetales</taxon>
        <taxon>Treponemataceae</taxon>
        <taxon>Treponema</taxon>
    </lineage>
</organism>
<reference evidence="2" key="2">
    <citation type="submission" date="2021-04" db="EMBL/GenBank/DDBJ databases">
        <authorList>
            <person name="Gilroy R."/>
        </authorList>
    </citation>
    <scope>NUCLEOTIDE SEQUENCE</scope>
    <source>
        <strain evidence="2">Gambia15-2214</strain>
    </source>
</reference>
<accession>A0A9E2L0D3</accession>
<feature type="transmembrane region" description="Helical" evidence="1">
    <location>
        <begin position="17"/>
        <end position="39"/>
    </location>
</feature>
<comment type="caution">
    <text evidence="2">The sequence shown here is derived from an EMBL/GenBank/DDBJ whole genome shotgun (WGS) entry which is preliminary data.</text>
</comment>
<dbReference type="Proteomes" id="UP000823914">
    <property type="component" value="Unassembled WGS sequence"/>
</dbReference>
<name>A0A9E2L0D3_9SPIR</name>
<evidence type="ECO:0000256" key="1">
    <source>
        <dbReference type="SAM" id="Phobius"/>
    </source>
</evidence>
<keyword evidence="1" id="KW-1133">Transmembrane helix</keyword>
<feature type="non-terminal residue" evidence="2">
    <location>
        <position position="1"/>
    </location>
</feature>
<evidence type="ECO:0000313" key="3">
    <source>
        <dbReference type="Proteomes" id="UP000823914"/>
    </source>
</evidence>